<dbReference type="InterPro" id="IPR002018">
    <property type="entry name" value="CarbesteraseB"/>
</dbReference>
<keyword evidence="3" id="KW-1015">Disulfide bond</keyword>
<name>A0A9P7STY2_9HYPO</name>
<comment type="similarity">
    <text evidence="1 4">Belongs to the type-B carboxylesterase/lipase family.</text>
</comment>
<dbReference type="InterPro" id="IPR029058">
    <property type="entry name" value="AB_hydrolase_fold"/>
</dbReference>
<dbReference type="Gene3D" id="3.40.50.1820">
    <property type="entry name" value="alpha/beta hydrolase"/>
    <property type="match status" value="1"/>
</dbReference>
<dbReference type="GO" id="GO:0004104">
    <property type="term" value="F:cholinesterase activity"/>
    <property type="evidence" value="ECO:0007669"/>
    <property type="project" value="InterPro"/>
</dbReference>
<dbReference type="Proteomes" id="UP000748025">
    <property type="component" value="Unassembled WGS sequence"/>
</dbReference>
<dbReference type="AlphaFoldDB" id="A0A9P7STY2"/>
<comment type="caution">
    <text evidence="6">The sequence shown here is derived from an EMBL/GenBank/DDBJ whole genome shotgun (WGS) entry which is preliminary data.</text>
</comment>
<evidence type="ECO:0000256" key="3">
    <source>
        <dbReference type="ARBA" id="ARBA00023157"/>
    </source>
</evidence>
<dbReference type="OrthoDB" id="408631at2759"/>
<dbReference type="PROSITE" id="PS00122">
    <property type="entry name" value="CARBOXYLESTERASE_B_1"/>
    <property type="match status" value="1"/>
</dbReference>
<evidence type="ECO:0000313" key="6">
    <source>
        <dbReference type="EMBL" id="KAG5989534.1"/>
    </source>
</evidence>
<evidence type="ECO:0000256" key="1">
    <source>
        <dbReference type="ARBA" id="ARBA00005964"/>
    </source>
</evidence>
<dbReference type="InterPro" id="IPR000997">
    <property type="entry name" value="Cholinesterase"/>
</dbReference>
<dbReference type="InterPro" id="IPR050654">
    <property type="entry name" value="AChE-related_enzymes"/>
</dbReference>
<dbReference type="PANTHER" id="PTHR43918">
    <property type="entry name" value="ACETYLCHOLINESTERASE"/>
    <property type="match status" value="1"/>
</dbReference>
<keyword evidence="2 4" id="KW-0378">Hydrolase</keyword>
<gene>
    <name evidence="6" type="ORF">E4U43_004482</name>
</gene>
<feature type="signal peptide" evidence="4">
    <location>
        <begin position="1"/>
        <end position="21"/>
    </location>
</feature>
<feature type="domain" description="Carboxylesterase type B" evidence="5">
    <location>
        <begin position="29"/>
        <end position="500"/>
    </location>
</feature>
<reference evidence="6" key="1">
    <citation type="journal article" date="2020" name="bioRxiv">
        <title>Whole genome comparisons of ergot fungi reveals the divergence and evolution of species within the genus Claviceps are the result of varying mechanisms driving genome evolution and host range expansion.</title>
        <authorList>
            <person name="Wyka S.A."/>
            <person name="Mondo S.J."/>
            <person name="Liu M."/>
            <person name="Dettman J."/>
            <person name="Nalam V."/>
            <person name="Broders K.D."/>
        </authorList>
    </citation>
    <scope>NUCLEOTIDE SEQUENCE</scope>
    <source>
        <strain evidence="6">CCC 602</strain>
    </source>
</reference>
<organism evidence="6 7">
    <name type="scientific">Claviceps pusilla</name>
    <dbReference type="NCBI Taxonomy" id="123648"/>
    <lineage>
        <taxon>Eukaryota</taxon>
        <taxon>Fungi</taxon>
        <taxon>Dikarya</taxon>
        <taxon>Ascomycota</taxon>
        <taxon>Pezizomycotina</taxon>
        <taxon>Sordariomycetes</taxon>
        <taxon>Hypocreomycetidae</taxon>
        <taxon>Hypocreales</taxon>
        <taxon>Clavicipitaceae</taxon>
        <taxon>Claviceps</taxon>
    </lineage>
</organism>
<dbReference type="Pfam" id="PF00135">
    <property type="entry name" value="COesterase"/>
    <property type="match status" value="1"/>
</dbReference>
<evidence type="ECO:0000256" key="4">
    <source>
        <dbReference type="RuleBase" id="RU361235"/>
    </source>
</evidence>
<evidence type="ECO:0000256" key="2">
    <source>
        <dbReference type="ARBA" id="ARBA00022801"/>
    </source>
</evidence>
<keyword evidence="7" id="KW-1185">Reference proteome</keyword>
<sequence length="558" mass="61362">MMMVLMLMISTVLNPIPLLHAATGCPSCPTATIDSGVIVGTAVVEPFSQATVIKYLGVPFAAPPERFQPPRVPDPWDSPYDASTYKPACIQTFAYPAQLRKLVMTWFNTPPSPAGEGEDCLNLNVFVPVSQDQDQDQDQEAKPVLFWLYGGAFNFGTASLPTYDGTNFAANQDVIVVTSNYRTNVFGFPGCPELNLTERNLGWLDQRLALDWVQRNVAAFGGDPRKVTIAGESAGAQSVDALLTSPPRPTPFRAAIMQSGQASVTIPNTVSAESWKTLTRLANCTEGHGMGCLAARPADELKTLIERENLRFSPVPDGGVTWAYTPRIDRLKSRPRKSSIARVPVMIGTNADEGMTFTYPQSDMRRYFNDTWPAMKDVMIDLAGRFYPVGSPGIPTPLHQISLMFTEIVAQCPVRTLARDNKRAGIKTWRYYFNASFPNTQIFEGSGAWHSSEIGLIFGTYPREGATPFQADLSWTMQTAWADFVKDPKGGPGWAPWPKIALIEDERGCGCGRGVDDCAQEEAAESIVTANPGHLDRRCRLMDQLYNKLTLKQGLIEQ</sequence>
<dbReference type="EMBL" id="SRPW01002914">
    <property type="protein sequence ID" value="KAG5989534.1"/>
    <property type="molecule type" value="Genomic_DNA"/>
</dbReference>
<dbReference type="SUPFAM" id="SSF53474">
    <property type="entry name" value="alpha/beta-Hydrolases"/>
    <property type="match status" value="1"/>
</dbReference>
<protein>
    <recommendedName>
        <fullName evidence="4">Carboxylic ester hydrolase</fullName>
        <ecNumber evidence="4">3.1.1.-</ecNumber>
    </recommendedName>
</protein>
<feature type="chain" id="PRO_5040527496" description="Carboxylic ester hydrolase" evidence="4">
    <location>
        <begin position="22"/>
        <end position="558"/>
    </location>
</feature>
<dbReference type="PRINTS" id="PR00878">
    <property type="entry name" value="CHOLNESTRASE"/>
</dbReference>
<dbReference type="InterPro" id="IPR019826">
    <property type="entry name" value="Carboxylesterase_B_AS"/>
</dbReference>
<proteinExistence type="inferred from homology"/>
<dbReference type="PANTHER" id="PTHR43918:SF4">
    <property type="entry name" value="CARBOXYLIC ESTER HYDROLASE"/>
    <property type="match status" value="1"/>
</dbReference>
<dbReference type="EC" id="3.1.1.-" evidence="4"/>
<keyword evidence="4" id="KW-0732">Signal</keyword>
<accession>A0A9P7STY2</accession>
<evidence type="ECO:0000259" key="5">
    <source>
        <dbReference type="Pfam" id="PF00135"/>
    </source>
</evidence>
<evidence type="ECO:0000313" key="7">
    <source>
        <dbReference type="Proteomes" id="UP000748025"/>
    </source>
</evidence>